<evidence type="ECO:0000313" key="1">
    <source>
        <dbReference type="EMBL" id="PFX25885.1"/>
    </source>
</evidence>
<accession>A0A2B4SBQ8</accession>
<gene>
    <name evidence="1" type="ORF">AWC38_SpisGene9427</name>
</gene>
<dbReference type="EMBL" id="LSMT01000139">
    <property type="protein sequence ID" value="PFX25885.1"/>
    <property type="molecule type" value="Genomic_DNA"/>
</dbReference>
<organism evidence="1 2">
    <name type="scientific">Stylophora pistillata</name>
    <name type="common">Smooth cauliflower coral</name>
    <dbReference type="NCBI Taxonomy" id="50429"/>
    <lineage>
        <taxon>Eukaryota</taxon>
        <taxon>Metazoa</taxon>
        <taxon>Cnidaria</taxon>
        <taxon>Anthozoa</taxon>
        <taxon>Hexacorallia</taxon>
        <taxon>Scleractinia</taxon>
        <taxon>Astrocoeniina</taxon>
        <taxon>Pocilloporidae</taxon>
        <taxon>Stylophora</taxon>
    </lineage>
</organism>
<evidence type="ECO:0000313" key="2">
    <source>
        <dbReference type="Proteomes" id="UP000225706"/>
    </source>
</evidence>
<protein>
    <submittedName>
        <fullName evidence="1">Uncharacterized protein</fullName>
    </submittedName>
</protein>
<proteinExistence type="predicted"/>
<sequence>MCLISYISFLRIPAEINDSIKDQFRNVGKVKIPEQSLELSKPGKRGSGSIAGKEWHDELRTIINERKERKLFFEQGPGEFQAPTEQPELRLLEVIFNELNINCLESEFQLYGYMYPKKGDAVKPKVDLWDGKADAIGWYQDPKSGEGRYVIVEWKTTDDIAEFWVKDVNAYGHFLHQALVYARLFQLQMSLDYLPYILIVPISSTTGKDFHPALFFDYPKKCKDKIESFEWSIEKPDPPLQIPLKEPFNTKKLREGDKVEKKMLLADFFAKGATVEDLMIVFEWPSLQVI</sequence>
<comment type="caution">
    <text evidence="1">The sequence shown here is derived from an EMBL/GenBank/DDBJ whole genome shotgun (WGS) entry which is preliminary data.</text>
</comment>
<dbReference type="AlphaFoldDB" id="A0A2B4SBQ8"/>
<name>A0A2B4SBQ8_STYPI</name>
<dbReference type="Proteomes" id="UP000225706">
    <property type="component" value="Unassembled WGS sequence"/>
</dbReference>
<dbReference type="OrthoDB" id="5990275at2759"/>
<keyword evidence="2" id="KW-1185">Reference proteome</keyword>
<reference evidence="2" key="1">
    <citation type="journal article" date="2017" name="bioRxiv">
        <title>Comparative analysis of the genomes of Stylophora pistillata and Acropora digitifera provides evidence for extensive differences between species of corals.</title>
        <authorList>
            <person name="Voolstra C.R."/>
            <person name="Li Y."/>
            <person name="Liew Y.J."/>
            <person name="Baumgarten S."/>
            <person name="Zoccola D."/>
            <person name="Flot J.-F."/>
            <person name="Tambutte S."/>
            <person name="Allemand D."/>
            <person name="Aranda M."/>
        </authorList>
    </citation>
    <scope>NUCLEOTIDE SEQUENCE [LARGE SCALE GENOMIC DNA]</scope>
</reference>